<dbReference type="PROSITE" id="PS50046">
    <property type="entry name" value="PHYTOCHROME_2"/>
    <property type="match status" value="1"/>
</dbReference>
<dbReference type="PANTHER" id="PTHR43065:SF23">
    <property type="entry name" value="SENSOR HISTIDINE KINASE PDTAS"/>
    <property type="match status" value="1"/>
</dbReference>
<evidence type="ECO:0000256" key="3">
    <source>
        <dbReference type="ARBA" id="ARBA00022606"/>
    </source>
</evidence>
<keyword evidence="3" id="KW-0716">Sensory transduction</keyword>
<dbReference type="Pfam" id="PF01590">
    <property type="entry name" value="GAF"/>
    <property type="match status" value="1"/>
</dbReference>
<name>A0A1H8DP26_9SPHN</name>
<keyword evidence="7" id="KW-0808">Transferase</keyword>
<dbReference type="InterPro" id="IPR011495">
    <property type="entry name" value="Sig_transdc_His_kin_sub2_dim/P"/>
</dbReference>
<dbReference type="OrthoDB" id="9760752at2"/>
<dbReference type="SUPFAM" id="SSF55874">
    <property type="entry name" value="ATPase domain of HSP90 chaperone/DNA topoisomerase II/histidine kinase"/>
    <property type="match status" value="1"/>
</dbReference>
<dbReference type="Pfam" id="PF00360">
    <property type="entry name" value="PHY"/>
    <property type="match status" value="1"/>
</dbReference>
<organism evidence="7 8">
    <name type="scientific">Sphingomonas gellani</name>
    <dbReference type="NCBI Taxonomy" id="1166340"/>
    <lineage>
        <taxon>Bacteria</taxon>
        <taxon>Pseudomonadati</taxon>
        <taxon>Pseudomonadota</taxon>
        <taxon>Alphaproteobacteria</taxon>
        <taxon>Sphingomonadales</taxon>
        <taxon>Sphingomonadaceae</taxon>
        <taxon>Sphingomonas</taxon>
    </lineage>
</organism>
<dbReference type="PRINTS" id="PR01033">
    <property type="entry name" value="PHYTOCHROME"/>
</dbReference>
<dbReference type="RefSeq" id="WP_093665532.1">
    <property type="nucleotide sequence ID" value="NZ_FOCF01000004.1"/>
</dbReference>
<dbReference type="Pfam" id="PF08446">
    <property type="entry name" value="PAS_2"/>
    <property type="match status" value="1"/>
</dbReference>
<dbReference type="InterPro" id="IPR035965">
    <property type="entry name" value="PAS-like_dom_sf"/>
</dbReference>
<reference evidence="8" key="1">
    <citation type="submission" date="2016-10" db="EMBL/GenBank/DDBJ databases">
        <authorList>
            <person name="Varghese N."/>
            <person name="Submissions S."/>
        </authorList>
    </citation>
    <scope>NUCLEOTIDE SEQUENCE [LARGE SCALE GENOMIC DNA]</scope>
    <source>
        <strain evidence="8">S6-262</strain>
    </source>
</reference>
<evidence type="ECO:0000259" key="6">
    <source>
        <dbReference type="PROSITE" id="PS50046"/>
    </source>
</evidence>
<dbReference type="InterPro" id="IPR029016">
    <property type="entry name" value="GAF-like_dom_sf"/>
</dbReference>
<dbReference type="InterPro" id="IPR003594">
    <property type="entry name" value="HATPase_dom"/>
</dbReference>
<dbReference type="EMBL" id="FOCF01000004">
    <property type="protein sequence ID" value="SEN08574.1"/>
    <property type="molecule type" value="Genomic_DNA"/>
</dbReference>
<keyword evidence="8" id="KW-1185">Reference proteome</keyword>
<evidence type="ECO:0000256" key="1">
    <source>
        <dbReference type="ARBA" id="ARBA00006402"/>
    </source>
</evidence>
<evidence type="ECO:0000313" key="7">
    <source>
        <dbReference type="EMBL" id="SEN08574.1"/>
    </source>
</evidence>
<evidence type="ECO:0000256" key="4">
    <source>
        <dbReference type="ARBA" id="ARBA00022991"/>
    </source>
</evidence>
<dbReference type="InterPro" id="IPR013654">
    <property type="entry name" value="PAS_2"/>
</dbReference>
<dbReference type="InterPro" id="IPR001294">
    <property type="entry name" value="Phytochrome"/>
</dbReference>
<dbReference type="Proteomes" id="UP000199206">
    <property type="component" value="Unassembled WGS sequence"/>
</dbReference>
<dbReference type="GO" id="GO:0006355">
    <property type="term" value="P:regulation of DNA-templated transcription"/>
    <property type="evidence" value="ECO:0007669"/>
    <property type="project" value="InterPro"/>
</dbReference>
<keyword evidence="2" id="KW-0600">Photoreceptor protein</keyword>
<evidence type="ECO:0000256" key="2">
    <source>
        <dbReference type="ARBA" id="ARBA00022543"/>
    </source>
</evidence>
<keyword evidence="4" id="KW-0157">Chromophore</keyword>
<dbReference type="SMART" id="SM00065">
    <property type="entry name" value="GAF"/>
    <property type="match status" value="1"/>
</dbReference>
<proteinExistence type="inferred from homology"/>
<dbReference type="InterPro" id="IPR016132">
    <property type="entry name" value="Phyto_chromo_attachment"/>
</dbReference>
<comment type="similarity">
    <text evidence="1">In the N-terminal section; belongs to the phytochrome family.</text>
</comment>
<dbReference type="STRING" id="1166340.SAMN05192583_1990"/>
<accession>A0A1H8DP26</accession>
<dbReference type="Pfam" id="PF07568">
    <property type="entry name" value="HisKA_2"/>
    <property type="match status" value="1"/>
</dbReference>
<protein>
    <submittedName>
        <fullName evidence="7">Bacteriophytochrome (Light-regulated signal transduction histidine kinase)</fullName>
    </submittedName>
</protein>
<dbReference type="InterPro" id="IPR043150">
    <property type="entry name" value="Phytochrome_PHY_sf"/>
</dbReference>
<dbReference type="Gene3D" id="3.30.565.10">
    <property type="entry name" value="Histidine kinase-like ATPase, C-terminal domain"/>
    <property type="match status" value="1"/>
</dbReference>
<dbReference type="GO" id="GO:0016301">
    <property type="term" value="F:kinase activity"/>
    <property type="evidence" value="ECO:0007669"/>
    <property type="project" value="UniProtKB-KW"/>
</dbReference>
<dbReference type="GO" id="GO:0009881">
    <property type="term" value="F:photoreceptor activity"/>
    <property type="evidence" value="ECO:0007669"/>
    <property type="project" value="UniProtKB-KW"/>
</dbReference>
<dbReference type="PANTHER" id="PTHR43065">
    <property type="entry name" value="SENSOR HISTIDINE KINASE"/>
    <property type="match status" value="1"/>
</dbReference>
<sequence>MSGEFPNRPAPSVAAEAVPIATDITDCDREPIHIPGSVQPHGLLLIAERASLTVVAGAGKLEKAFGADWLGRSLDDLLGQDVAALLDGVAAGPGATITGEPVTTGETLWSVALHRSGDRILVELEPEQADRMPTGSMLAWLNNASAGFERAADLSALCGYAAAIFRQLTGFDRVMIYRFLDEDAGRVVGEDRDPALGTFMHHHFPASDIPRQARALYVRNRTRSIATIDYQPAPIRPASFADTDLSDVGIRSVSPIHLQYLRNMGVEASASISIVKDGLLWGLIACHHQTPRLLPRVLREASAVLASSLARQIRAKEESEAYRERLRLRTAEGDVVPKINLDGTLFQVVENAMPELREMLDGDGFAYVVGRRVTAFGVTPHEEEIVDLARWARGRGPDPFATRELAALLPEADAYRRQASGLLAIPLQEDKGCLLWFRAEQVEEVEWAGNPHKAVTAQPGAALALTPRASFDSWTQQVRGRSRSWTLEEVQAAHRLRRAFDESARTRAMRKLNGELQRTLADKDALIAQKDVLMKEVNHRVQNSLQLVSAFLSLEAKASGDAKVAEHLKEAQARLSAVALVHRRLYRDEQVQSVDLARYLDELLGDLKTSLGAPWARQMVLDLTPVLMPTDRAVNVGLILTELVINATKYAYSGAAGPVAVTLEQYRNRIRLIVADQGVGKSGDREGFGSRMMTAMVARLSGEIDYTDNQPGLRVILSAPIEDAPR</sequence>
<keyword evidence="5" id="KW-0675">Receptor</keyword>
<dbReference type="Gene3D" id="3.30.450.40">
    <property type="match status" value="1"/>
</dbReference>
<dbReference type="Pfam" id="PF13581">
    <property type="entry name" value="HATPase_c_2"/>
    <property type="match status" value="1"/>
</dbReference>
<dbReference type="AlphaFoldDB" id="A0A1H8DP26"/>
<dbReference type="InterPro" id="IPR013515">
    <property type="entry name" value="Phytochrome_cen-reg"/>
</dbReference>
<evidence type="ECO:0000256" key="5">
    <source>
        <dbReference type="ARBA" id="ARBA00023170"/>
    </source>
</evidence>
<dbReference type="SUPFAM" id="SSF55781">
    <property type="entry name" value="GAF domain-like"/>
    <property type="match status" value="2"/>
</dbReference>
<dbReference type="Gene3D" id="3.30.450.270">
    <property type="match status" value="1"/>
</dbReference>
<dbReference type="Gene3D" id="3.30.450.20">
    <property type="entry name" value="PAS domain"/>
    <property type="match status" value="1"/>
</dbReference>
<dbReference type="GO" id="GO:0009584">
    <property type="term" value="P:detection of visible light"/>
    <property type="evidence" value="ECO:0007669"/>
    <property type="project" value="InterPro"/>
</dbReference>
<dbReference type="InterPro" id="IPR036890">
    <property type="entry name" value="HATPase_C_sf"/>
</dbReference>
<feature type="domain" description="Phytochrome chromophore attachment site" evidence="6">
    <location>
        <begin position="153"/>
        <end position="312"/>
    </location>
</feature>
<keyword evidence="7" id="KW-0418">Kinase</keyword>
<evidence type="ECO:0000313" key="8">
    <source>
        <dbReference type="Proteomes" id="UP000199206"/>
    </source>
</evidence>
<dbReference type="SUPFAM" id="SSF55785">
    <property type="entry name" value="PYP-like sensor domain (PAS domain)"/>
    <property type="match status" value="1"/>
</dbReference>
<dbReference type="InterPro" id="IPR003018">
    <property type="entry name" value="GAF"/>
</dbReference>
<gene>
    <name evidence="7" type="ORF">SAMN05192583_1990</name>
</gene>